<dbReference type="EMBL" id="MJEH01000003">
    <property type="protein sequence ID" value="OEH94289.1"/>
    <property type="molecule type" value="Genomic_DNA"/>
</dbReference>
<feature type="transmembrane region" description="Helical" evidence="1">
    <location>
        <begin position="40"/>
        <end position="58"/>
    </location>
</feature>
<keyword evidence="1" id="KW-0812">Transmembrane</keyword>
<evidence type="ECO:0000256" key="1">
    <source>
        <dbReference type="SAM" id="Phobius"/>
    </source>
</evidence>
<keyword evidence="1" id="KW-1133">Transmembrane helix</keyword>
<keyword evidence="4" id="KW-1185">Reference proteome</keyword>
<dbReference type="InterPro" id="IPR021729">
    <property type="entry name" value="DUF3298"/>
</dbReference>
<dbReference type="Proteomes" id="UP000095209">
    <property type="component" value="Unassembled WGS sequence"/>
</dbReference>
<dbReference type="AlphaFoldDB" id="A0A1E5LJL4"/>
<dbReference type="Gene3D" id="3.90.640.20">
    <property type="entry name" value="Heat-shock cognate protein, ATPase"/>
    <property type="match status" value="1"/>
</dbReference>
<sequence length="294" mass="33840">MERKFEELKKEYQEIPIPDELDFVVKKALKQKTKKPIKKILISGLTAAVLLVVGGINTSPQIANAMSKVPVVGSLIDVLTIREFTIDEDERIANIEVPAVENLEDKTLENSLNSKYLEEAKQRYDEFNEEWENRQANEAQTSIVNSSYEIKADNDQILSIERVFETTLSSGSSKIEKKYDTIDKQNQILITLPLLFKDDRYIDVITENIKEQMVKQMETNPDQYSYFYEYYLDDPNYNPIAEFDLNEKFHINNDGKLVISFDEYEVGPGAMGPVEFVIPTEVLSDILVSETYIH</sequence>
<dbReference type="Gene3D" id="3.30.565.40">
    <property type="entry name" value="Fervidobacterium nodosum Rt17-B1 like"/>
    <property type="match status" value="1"/>
</dbReference>
<gene>
    <name evidence="3" type="ORF">BFG57_08505</name>
</gene>
<evidence type="ECO:0000259" key="2">
    <source>
        <dbReference type="Pfam" id="PF11738"/>
    </source>
</evidence>
<comment type="caution">
    <text evidence="3">The sequence shown here is derived from an EMBL/GenBank/DDBJ whole genome shotgun (WGS) entry which is preliminary data.</text>
</comment>
<dbReference type="Pfam" id="PF11738">
    <property type="entry name" value="DUF3298"/>
    <property type="match status" value="1"/>
</dbReference>
<dbReference type="InterPro" id="IPR037126">
    <property type="entry name" value="PdaC/RsiV-like_sf"/>
</dbReference>
<proteinExistence type="predicted"/>
<reference evidence="3 4" key="1">
    <citation type="submission" date="2016-08" db="EMBL/GenBank/DDBJ databases">
        <title>Genome of Bacillus solimangrovi GH2-4.</title>
        <authorList>
            <person name="Lim S."/>
            <person name="Kim B.-C."/>
        </authorList>
    </citation>
    <scope>NUCLEOTIDE SEQUENCE [LARGE SCALE GENOMIC DNA]</scope>
    <source>
        <strain evidence="3 4">GH2-4</strain>
    </source>
</reference>
<evidence type="ECO:0000313" key="3">
    <source>
        <dbReference type="EMBL" id="OEH94289.1"/>
    </source>
</evidence>
<dbReference type="OrthoDB" id="4990at2"/>
<dbReference type="RefSeq" id="WP_069715645.1">
    <property type="nucleotide sequence ID" value="NZ_MJEH01000003.1"/>
</dbReference>
<accession>A0A1E5LJL4</accession>
<feature type="domain" description="DUF3298" evidence="2">
    <location>
        <begin position="195"/>
        <end position="280"/>
    </location>
</feature>
<name>A0A1E5LJL4_9BACI</name>
<evidence type="ECO:0000313" key="4">
    <source>
        <dbReference type="Proteomes" id="UP000095209"/>
    </source>
</evidence>
<protein>
    <recommendedName>
        <fullName evidence="2">DUF3298 domain-containing protein</fullName>
    </recommendedName>
</protein>
<dbReference type="STRING" id="1305675.BFG57_08505"/>
<keyword evidence="1" id="KW-0472">Membrane</keyword>
<organism evidence="3 4">
    <name type="scientific">Bacillus solimangrovi</name>
    <dbReference type="NCBI Taxonomy" id="1305675"/>
    <lineage>
        <taxon>Bacteria</taxon>
        <taxon>Bacillati</taxon>
        <taxon>Bacillota</taxon>
        <taxon>Bacilli</taxon>
        <taxon>Bacillales</taxon>
        <taxon>Bacillaceae</taxon>
        <taxon>Bacillus</taxon>
    </lineage>
</organism>